<feature type="transmembrane region" description="Helical" evidence="1">
    <location>
        <begin position="296"/>
        <end position="314"/>
    </location>
</feature>
<evidence type="ECO:0000313" key="4">
    <source>
        <dbReference type="EMBL" id="OYP55737.1"/>
    </source>
</evidence>
<reference evidence="3" key="2">
    <citation type="submission" date="2021-08" db="EMBL/GenBank/DDBJ databases">
        <title>Prevotella lacticifex sp. nov., isolated from rumen of cow.</title>
        <authorList>
            <person name="Shinkai T."/>
            <person name="Ikeyama N."/>
            <person name="Kumagai M."/>
            <person name="Ohmori H."/>
            <person name="Sakamoto M."/>
            <person name="Ohkuma M."/>
            <person name="Mitsumori M."/>
        </authorList>
    </citation>
    <scope>NUCLEOTIDE SEQUENCE</scope>
    <source>
        <strain evidence="3">DSM 11371</strain>
    </source>
</reference>
<dbReference type="Gene3D" id="1.20.144.10">
    <property type="entry name" value="Phosphatidic acid phosphatase type 2/haloperoxidase"/>
    <property type="match status" value="1"/>
</dbReference>
<dbReference type="EMBL" id="NPJF01000026">
    <property type="protein sequence ID" value="OYP55737.1"/>
    <property type="molecule type" value="Genomic_DNA"/>
</dbReference>
<feature type="transmembrane region" description="Helical" evidence="1">
    <location>
        <begin position="138"/>
        <end position="156"/>
    </location>
</feature>
<dbReference type="AlphaFoldDB" id="A0AA37HXW0"/>
<feature type="transmembrane region" description="Helical" evidence="1">
    <location>
        <begin position="16"/>
        <end position="37"/>
    </location>
</feature>
<dbReference type="EMBL" id="BPTR01000001">
    <property type="protein sequence ID" value="GJG27814.1"/>
    <property type="molecule type" value="Genomic_DNA"/>
</dbReference>
<feature type="transmembrane region" description="Helical" evidence="1">
    <location>
        <begin position="49"/>
        <end position="69"/>
    </location>
</feature>
<protein>
    <recommendedName>
        <fullName evidence="2">Inositolphosphotransferase Aur1/Ipt1 domain-containing protein</fullName>
    </recommendedName>
</protein>
<reference evidence="4 5" key="1">
    <citation type="submission" date="2017-08" db="EMBL/GenBank/DDBJ databases">
        <title>Comparative genomics of non-oral Prevotella species.</title>
        <authorList>
            <person name="Accetto T."/>
            <person name="Nograsek B."/>
            <person name="Avgustin G."/>
        </authorList>
    </citation>
    <scope>NUCLEOTIDE SEQUENCE [LARGE SCALE GENOMIC DNA]</scope>
    <source>
        <strain evidence="4 5">TC1-1</strain>
    </source>
</reference>
<dbReference type="RefSeq" id="WP_006283409.1">
    <property type="nucleotide sequence ID" value="NZ_BPTR01000001.1"/>
</dbReference>
<name>A0AA37HXW0_SEGBR</name>
<feature type="transmembrane region" description="Helical" evidence="1">
    <location>
        <begin position="270"/>
        <end position="290"/>
    </location>
</feature>
<keyword evidence="1" id="KW-0472">Membrane</keyword>
<evidence type="ECO:0000256" key="1">
    <source>
        <dbReference type="SAM" id="Phobius"/>
    </source>
</evidence>
<sequence length="319" mass="37172">MMFLEYFKIEKNPKRGLLALEWAVLAYMAFTLLMIFFTYTRLHNPQSMIWGRVQILVMTLLLWAVYRMVPCRMTKLMRIVPQLGLLAWWYPDTYELNRIFMNMDYIFAGWEQSLFGFQPALVFAKNFPSHIISELMDMGYFMYYPIIAYVALYYFFLKYQEFERCTFILMAAFLIYYVIFIFVPVAGPTFYYEAVGLHDIANGVFPALGDYFNTHTDCLPSPGDPDGLFYRLVEDAKDAGERPTAAFPSSHVGISTVCMLLAIHTRKKWLVYSILPIYLFLCMATVYIQAHYLIDAIAGMVSAVVIYFVLLFATKNLRN</sequence>
<organism evidence="3 6">
    <name type="scientific">Segatella bryantii</name>
    <name type="common">Prevotella bryantii</name>
    <dbReference type="NCBI Taxonomy" id="77095"/>
    <lineage>
        <taxon>Bacteria</taxon>
        <taxon>Pseudomonadati</taxon>
        <taxon>Bacteroidota</taxon>
        <taxon>Bacteroidia</taxon>
        <taxon>Bacteroidales</taxon>
        <taxon>Prevotellaceae</taxon>
        <taxon>Segatella</taxon>
    </lineage>
</organism>
<evidence type="ECO:0000313" key="3">
    <source>
        <dbReference type="EMBL" id="GJG27814.1"/>
    </source>
</evidence>
<dbReference type="InterPro" id="IPR036938">
    <property type="entry name" value="PAP2/HPO_sf"/>
</dbReference>
<feature type="transmembrane region" description="Helical" evidence="1">
    <location>
        <begin position="168"/>
        <end position="187"/>
    </location>
</feature>
<dbReference type="GeneID" id="72479116"/>
<dbReference type="Pfam" id="PF14378">
    <property type="entry name" value="PAP2_3"/>
    <property type="match status" value="1"/>
</dbReference>
<gene>
    <name evidence="4" type="ORF">CIK91_05170</name>
    <name evidence="3" type="ORF">PRRU23_15140</name>
</gene>
<proteinExistence type="predicted"/>
<evidence type="ECO:0000313" key="5">
    <source>
        <dbReference type="Proteomes" id="UP000216189"/>
    </source>
</evidence>
<evidence type="ECO:0000313" key="6">
    <source>
        <dbReference type="Proteomes" id="UP000887043"/>
    </source>
</evidence>
<feature type="domain" description="Inositolphosphotransferase Aur1/Ipt1" evidence="2">
    <location>
        <begin position="131"/>
        <end position="307"/>
    </location>
</feature>
<comment type="caution">
    <text evidence="3">The sequence shown here is derived from an EMBL/GenBank/DDBJ whole genome shotgun (WGS) entry which is preliminary data.</text>
</comment>
<evidence type="ECO:0000259" key="2">
    <source>
        <dbReference type="Pfam" id="PF14378"/>
    </source>
</evidence>
<dbReference type="GO" id="GO:0016020">
    <property type="term" value="C:membrane"/>
    <property type="evidence" value="ECO:0007669"/>
    <property type="project" value="UniProtKB-SubCell"/>
</dbReference>
<dbReference type="InterPro" id="IPR026841">
    <property type="entry name" value="Aur1/Ipt1"/>
</dbReference>
<accession>A0AA37HXW0</accession>
<dbReference type="SUPFAM" id="SSF48317">
    <property type="entry name" value="Acid phosphatase/Vanadium-dependent haloperoxidase"/>
    <property type="match status" value="1"/>
</dbReference>
<keyword evidence="5" id="KW-1185">Reference proteome</keyword>
<keyword evidence="1" id="KW-0812">Transmembrane</keyword>
<dbReference type="Proteomes" id="UP000216189">
    <property type="component" value="Unassembled WGS sequence"/>
</dbReference>
<keyword evidence="1" id="KW-1133">Transmembrane helix</keyword>
<dbReference type="Proteomes" id="UP000887043">
    <property type="component" value="Unassembled WGS sequence"/>
</dbReference>